<keyword evidence="1" id="KW-0812">Transmembrane</keyword>
<dbReference type="HOGENOM" id="CLU_079648_0_0_0"/>
<accession>Q0F198</accession>
<dbReference type="OrthoDB" id="572185at2"/>
<protein>
    <recommendedName>
        <fullName evidence="2">NERD domain-containing protein</fullName>
    </recommendedName>
</protein>
<feature type="transmembrane region" description="Helical" evidence="1">
    <location>
        <begin position="69"/>
        <end position="91"/>
    </location>
</feature>
<feature type="domain" description="NERD" evidence="2">
    <location>
        <begin position="129"/>
        <end position="249"/>
    </location>
</feature>
<keyword evidence="1" id="KW-1133">Transmembrane helix</keyword>
<dbReference type="EMBL" id="AATS01000003">
    <property type="protein sequence ID" value="EAU55293.1"/>
    <property type="molecule type" value="Genomic_DNA"/>
</dbReference>
<dbReference type="InterPro" id="IPR011528">
    <property type="entry name" value="NERD"/>
</dbReference>
<evidence type="ECO:0000313" key="3">
    <source>
        <dbReference type="EMBL" id="EAU55293.1"/>
    </source>
</evidence>
<reference evidence="3 4" key="1">
    <citation type="submission" date="2006-09" db="EMBL/GenBank/DDBJ databases">
        <authorList>
            <person name="Emerson D."/>
            <person name="Ferriera S."/>
            <person name="Johnson J."/>
            <person name="Kravitz S."/>
            <person name="Halpern A."/>
            <person name="Remington K."/>
            <person name="Beeson K."/>
            <person name="Tran B."/>
            <person name="Rogers Y.-H."/>
            <person name="Friedman R."/>
            <person name="Venter J.C."/>
        </authorList>
    </citation>
    <scope>NUCLEOTIDE SEQUENCE [LARGE SCALE GENOMIC DNA]</scope>
    <source>
        <strain evidence="3 4">PV-1</strain>
    </source>
</reference>
<dbReference type="eggNOG" id="ENOG5032B6M">
    <property type="taxonomic scope" value="Bacteria"/>
</dbReference>
<dbReference type="AlphaFoldDB" id="Q0F198"/>
<dbReference type="Pfam" id="PF08378">
    <property type="entry name" value="NERD"/>
    <property type="match status" value="1"/>
</dbReference>
<keyword evidence="1" id="KW-0472">Membrane</keyword>
<name>Q0F198_9PROT</name>
<gene>
    <name evidence="3" type="ORF">SPV1_11191</name>
</gene>
<feature type="transmembrane region" description="Helical" evidence="1">
    <location>
        <begin position="97"/>
        <end position="115"/>
    </location>
</feature>
<evidence type="ECO:0000259" key="2">
    <source>
        <dbReference type="PROSITE" id="PS50965"/>
    </source>
</evidence>
<proteinExistence type="predicted"/>
<dbReference type="STRING" id="314344.AL013_09225"/>
<feature type="transmembrane region" description="Helical" evidence="1">
    <location>
        <begin position="6"/>
        <end position="30"/>
    </location>
</feature>
<dbReference type="InParanoid" id="Q0F198"/>
<keyword evidence="4" id="KW-1185">Reference proteome</keyword>
<dbReference type="Proteomes" id="UP000005297">
    <property type="component" value="Unassembled WGS sequence"/>
</dbReference>
<organism evidence="3 4">
    <name type="scientific">Mariprofundus ferrooxydans PV-1</name>
    <dbReference type="NCBI Taxonomy" id="314345"/>
    <lineage>
        <taxon>Bacteria</taxon>
        <taxon>Pseudomonadati</taxon>
        <taxon>Pseudomonadota</taxon>
        <taxon>Candidatius Mariprofundia</taxon>
        <taxon>Mariprofundales</taxon>
        <taxon>Mariprofundaceae</taxon>
        <taxon>Mariprofundus</taxon>
    </lineage>
</organism>
<comment type="caution">
    <text evidence="3">The sequence shown here is derived from an EMBL/GenBank/DDBJ whole genome shotgun (WGS) entry which is preliminary data.</text>
</comment>
<dbReference type="PROSITE" id="PS50965">
    <property type="entry name" value="NERD"/>
    <property type="match status" value="1"/>
</dbReference>
<dbReference type="RefSeq" id="WP_009849756.1">
    <property type="nucleotide sequence ID" value="NZ_DS022294.1"/>
</dbReference>
<sequence length="300" mass="34245">MMQSFIALLLPSLAWFLPVFAGILGFKLYLRFEQKKPIRRPFTKDFMRLPGQSLQDKIEIIREEFDTNLLFIFVAPILIFTIHISQSYFIPAPETKMRIVSSVMMVIGTVIYFLYKLIKNRKELTALRLGLDGEVATAQLLDPLKRKGFYIYHDFQAKGFNIDHVLVGPTGVFAVETKARSKPDRGNNTVDSRIVFDGRQLIFPDYKESKSIEQAKRQAQWLNKWLSSAVGEQVPVSPLLVIPGWFVELKAKLGGIYITNGTNLEFIVRMNGGASLTEKQINQITHQLEQKCVDDTKEKA</sequence>
<evidence type="ECO:0000256" key="1">
    <source>
        <dbReference type="SAM" id="Phobius"/>
    </source>
</evidence>
<evidence type="ECO:0000313" key="4">
    <source>
        <dbReference type="Proteomes" id="UP000005297"/>
    </source>
</evidence>